<dbReference type="PANTHER" id="PTHR43443:SF1">
    <property type="entry name" value="3-HEXULOSE-6-PHOSPHATE ISOMERASE"/>
    <property type="match status" value="1"/>
</dbReference>
<sequence>MKTIQTIVDEMITVSRAVQEEEYLQLVQLLQQNKRFFFTGEGRSGFIMKAVAMRMMHAGKTVFVVGETITPSITQEDVLLVLSGSGTTPSSVHVAQQAKKSGATIFLITADADALETAPFSKGLVIPASTKSQKHHTRKTIQPLGNQFDQAAHLILDASIIDATQETSYDSMKKNHANLE</sequence>
<feature type="domain" description="SIS" evidence="2">
    <location>
        <begin position="26"/>
        <end position="166"/>
    </location>
</feature>
<evidence type="ECO:0000256" key="1">
    <source>
        <dbReference type="ARBA" id="ARBA00009235"/>
    </source>
</evidence>
<protein>
    <submittedName>
        <fullName evidence="3">6-phospho-3-hexuloisomerase</fullName>
        <ecNumber evidence="3">5.3.1.27</ecNumber>
    </submittedName>
</protein>
<keyword evidence="4" id="KW-1185">Reference proteome</keyword>
<name>A0ABV8UUT0_9BACL</name>
<evidence type="ECO:0000313" key="4">
    <source>
        <dbReference type="Proteomes" id="UP001595733"/>
    </source>
</evidence>
<dbReference type="InterPro" id="IPR046348">
    <property type="entry name" value="SIS_dom_sf"/>
</dbReference>
<keyword evidence="3" id="KW-0413">Isomerase</keyword>
<dbReference type="InterPro" id="IPR001347">
    <property type="entry name" value="SIS_dom"/>
</dbReference>
<comment type="caution">
    <text evidence="3">The sequence shown here is derived from an EMBL/GenBank/DDBJ whole genome shotgun (WGS) entry which is preliminary data.</text>
</comment>
<dbReference type="PANTHER" id="PTHR43443">
    <property type="entry name" value="3-HEXULOSE-6-PHOSPHATE ISOMERASE"/>
    <property type="match status" value="1"/>
</dbReference>
<dbReference type="Pfam" id="PF01380">
    <property type="entry name" value="SIS"/>
    <property type="match status" value="1"/>
</dbReference>
<dbReference type="GO" id="GO:0043800">
    <property type="term" value="F:6-phospho-3-hexuloisomerase activity"/>
    <property type="evidence" value="ECO:0007669"/>
    <property type="project" value="UniProtKB-EC"/>
</dbReference>
<evidence type="ECO:0000313" key="3">
    <source>
        <dbReference type="EMBL" id="MFC4354303.1"/>
    </source>
</evidence>
<dbReference type="RefSeq" id="WP_378140582.1">
    <property type="nucleotide sequence ID" value="NZ_JBHSEF010000010.1"/>
</dbReference>
<dbReference type="Proteomes" id="UP001595733">
    <property type="component" value="Unassembled WGS sequence"/>
</dbReference>
<gene>
    <name evidence="3" type="primary">hxlB</name>
    <name evidence="3" type="ORF">ACFO0S_04345</name>
</gene>
<comment type="similarity">
    <text evidence="1">Belongs to the SIS family. PHI subfamily.</text>
</comment>
<reference evidence="4" key="1">
    <citation type="journal article" date="2019" name="Int. J. Syst. Evol. Microbiol.">
        <title>The Global Catalogue of Microorganisms (GCM) 10K type strain sequencing project: providing services to taxonomists for standard genome sequencing and annotation.</title>
        <authorList>
            <consortium name="The Broad Institute Genomics Platform"/>
            <consortium name="The Broad Institute Genome Sequencing Center for Infectious Disease"/>
            <person name="Wu L."/>
            <person name="Ma J."/>
        </authorList>
    </citation>
    <scope>NUCLEOTIDE SEQUENCE [LARGE SCALE GENOMIC DNA]</scope>
    <source>
        <strain evidence="4">CCUG 50353</strain>
    </source>
</reference>
<proteinExistence type="inferred from homology"/>
<dbReference type="Gene3D" id="3.40.50.10490">
    <property type="entry name" value="Glucose-6-phosphate isomerase like protein, domain 1"/>
    <property type="match status" value="1"/>
</dbReference>
<dbReference type="PROSITE" id="PS51464">
    <property type="entry name" value="SIS"/>
    <property type="match status" value="1"/>
</dbReference>
<evidence type="ECO:0000259" key="2">
    <source>
        <dbReference type="PROSITE" id="PS51464"/>
    </source>
</evidence>
<dbReference type="EC" id="5.3.1.27" evidence="3"/>
<organism evidence="3 4">
    <name type="scientific">Chryseomicrobium palamuruense</name>
    <dbReference type="NCBI Taxonomy" id="682973"/>
    <lineage>
        <taxon>Bacteria</taxon>
        <taxon>Bacillati</taxon>
        <taxon>Bacillota</taxon>
        <taxon>Bacilli</taxon>
        <taxon>Bacillales</taxon>
        <taxon>Caryophanaceae</taxon>
        <taxon>Chryseomicrobium</taxon>
    </lineage>
</organism>
<dbReference type="NCBIfam" id="TIGR03127">
    <property type="entry name" value="RuMP_HxlB"/>
    <property type="match status" value="1"/>
</dbReference>
<dbReference type="InterPro" id="IPR017552">
    <property type="entry name" value="PHI/rmpB"/>
</dbReference>
<dbReference type="SUPFAM" id="SSF53697">
    <property type="entry name" value="SIS domain"/>
    <property type="match status" value="1"/>
</dbReference>
<accession>A0ABV8UUT0</accession>
<dbReference type="EMBL" id="JBHSEF010000010">
    <property type="protein sequence ID" value="MFC4354303.1"/>
    <property type="molecule type" value="Genomic_DNA"/>
</dbReference>